<reference evidence="1" key="1">
    <citation type="journal article" date="2023" name="Science">
        <title>Elucidation of the pathway for biosynthesis of saponin adjuvants from the soapbark tree.</title>
        <authorList>
            <person name="Reed J."/>
            <person name="Orme A."/>
            <person name="El-Demerdash A."/>
            <person name="Owen C."/>
            <person name="Martin L.B.B."/>
            <person name="Misra R.C."/>
            <person name="Kikuchi S."/>
            <person name="Rejzek M."/>
            <person name="Martin A.C."/>
            <person name="Harkess A."/>
            <person name="Leebens-Mack J."/>
            <person name="Louveau T."/>
            <person name="Stephenson M.J."/>
            <person name="Osbourn A."/>
        </authorList>
    </citation>
    <scope>NUCLEOTIDE SEQUENCE</scope>
    <source>
        <strain evidence="1">S10</strain>
    </source>
</reference>
<comment type="caution">
    <text evidence="1">The sequence shown here is derived from an EMBL/GenBank/DDBJ whole genome shotgun (WGS) entry which is preliminary data.</text>
</comment>
<accession>A0AAD7KYD9</accession>
<gene>
    <name evidence="1" type="ORF">O6P43_032211</name>
</gene>
<keyword evidence="2" id="KW-1185">Reference proteome</keyword>
<sequence length="144" mass="16233">MPAQNDMLSKWPLEEEIKEAFFQLDRNNAAVQMGFDGHFFTVLPDLIYEEQSGFMRGRNIIDKVVLAQELVYDISKSLEFSPTYTLKGGFRSSVASHCHINNGSAGMDDQPSGLCTSSGVACYFQSEKENLARQGRKKLFPLLW</sequence>
<dbReference type="Proteomes" id="UP001163823">
    <property type="component" value="Chromosome 13"/>
</dbReference>
<name>A0AAD7KYD9_QUISA</name>
<dbReference type="EMBL" id="JARAOO010000013">
    <property type="protein sequence ID" value="KAJ7947401.1"/>
    <property type="molecule type" value="Genomic_DNA"/>
</dbReference>
<dbReference type="AlphaFoldDB" id="A0AAD7KYD9"/>
<organism evidence="1 2">
    <name type="scientific">Quillaja saponaria</name>
    <name type="common">Soap bark tree</name>
    <dbReference type="NCBI Taxonomy" id="32244"/>
    <lineage>
        <taxon>Eukaryota</taxon>
        <taxon>Viridiplantae</taxon>
        <taxon>Streptophyta</taxon>
        <taxon>Embryophyta</taxon>
        <taxon>Tracheophyta</taxon>
        <taxon>Spermatophyta</taxon>
        <taxon>Magnoliopsida</taxon>
        <taxon>eudicotyledons</taxon>
        <taxon>Gunneridae</taxon>
        <taxon>Pentapetalae</taxon>
        <taxon>rosids</taxon>
        <taxon>fabids</taxon>
        <taxon>Fabales</taxon>
        <taxon>Quillajaceae</taxon>
        <taxon>Quillaja</taxon>
    </lineage>
</organism>
<proteinExistence type="predicted"/>
<dbReference type="KEGG" id="qsa:O6P43_032211"/>
<evidence type="ECO:0000313" key="1">
    <source>
        <dbReference type="EMBL" id="KAJ7947401.1"/>
    </source>
</evidence>
<evidence type="ECO:0000313" key="2">
    <source>
        <dbReference type="Proteomes" id="UP001163823"/>
    </source>
</evidence>
<protein>
    <submittedName>
        <fullName evidence="1">Uncharacterized protein</fullName>
    </submittedName>
</protein>